<sequence length="336" mass="38817">MRVFILALFFLGYLQAHVVTPEVFAAMQKRLEKNSQDVEALIICSHYYENKGEYPKAIDHIQKALDIMKQPASATPDLYIRMAQMHVNTEQFSEALTVFNQLLTKEFCQTYGHIPPILHAILWRGKVYAALGKNERAWQDVQFVLEREQEMPAFFVEGARIAEKLGQNLKAFELYAKVATQFPSPESEPSVVRAIGLVKKQPQNAAELLQKLEKLLPKEPYPSFYLAIVAKKYLDDDDLYEQKLQQVAKIAREMSDKSLQFFWLARVFYIQEKYTKALECIDKSIAADKRPAAAYELAAAIYEKQGNKDAASKNRQTSLEMRQKSTYQWLFFYEID</sequence>
<evidence type="ECO:0000256" key="3">
    <source>
        <dbReference type="SAM" id="SignalP"/>
    </source>
</evidence>
<dbReference type="InterPro" id="IPR050498">
    <property type="entry name" value="Ycf3"/>
</dbReference>
<evidence type="ECO:0000256" key="1">
    <source>
        <dbReference type="ARBA" id="ARBA00022737"/>
    </source>
</evidence>
<feature type="chain" id="PRO_5024968853" evidence="3">
    <location>
        <begin position="19"/>
        <end position="336"/>
    </location>
</feature>
<keyword evidence="3" id="KW-0732">Signal</keyword>
<dbReference type="KEGG" id="uam:UABAM_05079"/>
<dbReference type="Proteomes" id="UP000326354">
    <property type="component" value="Chromosome"/>
</dbReference>
<dbReference type="SMART" id="SM00028">
    <property type="entry name" value="TPR"/>
    <property type="match status" value="4"/>
</dbReference>
<keyword evidence="6" id="KW-1185">Reference proteome</keyword>
<dbReference type="PANTHER" id="PTHR44858">
    <property type="entry name" value="TETRATRICOPEPTIDE REPEAT PROTEIN 6"/>
    <property type="match status" value="1"/>
</dbReference>
<feature type="domain" description="Ancillary SecYEG translocon subunit/Cell division coordinator CpoB TPR" evidence="4">
    <location>
        <begin position="167"/>
        <end position="326"/>
    </location>
</feature>
<accession>A0A5S9IRB7</accession>
<dbReference type="PANTHER" id="PTHR44858:SF1">
    <property type="entry name" value="UDP-N-ACETYLGLUCOSAMINE--PEPTIDE N-ACETYLGLUCOSAMINYLTRANSFERASE SPINDLY-RELATED"/>
    <property type="match status" value="1"/>
</dbReference>
<dbReference type="EMBL" id="AP019860">
    <property type="protein sequence ID" value="BBM86693.1"/>
    <property type="molecule type" value="Genomic_DNA"/>
</dbReference>
<dbReference type="AlphaFoldDB" id="A0A5S9IRB7"/>
<dbReference type="InterPro" id="IPR011990">
    <property type="entry name" value="TPR-like_helical_dom_sf"/>
</dbReference>
<gene>
    <name evidence="5" type="ORF">UABAM_05079</name>
</gene>
<feature type="signal peptide" evidence="3">
    <location>
        <begin position="1"/>
        <end position="18"/>
    </location>
</feature>
<evidence type="ECO:0000313" key="6">
    <source>
        <dbReference type="Proteomes" id="UP000326354"/>
    </source>
</evidence>
<proteinExistence type="predicted"/>
<reference evidence="5 6" key="1">
    <citation type="submission" date="2019-08" db="EMBL/GenBank/DDBJ databases">
        <title>Complete genome sequence of Candidatus Uab amorphum.</title>
        <authorList>
            <person name="Shiratori T."/>
            <person name="Suzuki S."/>
            <person name="Kakizawa Y."/>
            <person name="Ishida K."/>
        </authorList>
    </citation>
    <scope>NUCLEOTIDE SEQUENCE [LARGE SCALE GENOMIC DNA]</scope>
    <source>
        <strain evidence="5 6">SRT547</strain>
    </source>
</reference>
<evidence type="ECO:0000313" key="5">
    <source>
        <dbReference type="EMBL" id="BBM86693.1"/>
    </source>
</evidence>
<evidence type="ECO:0000256" key="2">
    <source>
        <dbReference type="ARBA" id="ARBA00022803"/>
    </source>
</evidence>
<dbReference type="InterPro" id="IPR019734">
    <property type="entry name" value="TPR_rpt"/>
</dbReference>
<keyword evidence="1" id="KW-0677">Repeat</keyword>
<evidence type="ECO:0000259" key="4">
    <source>
        <dbReference type="Pfam" id="PF09976"/>
    </source>
</evidence>
<dbReference type="Gene3D" id="1.25.40.10">
    <property type="entry name" value="Tetratricopeptide repeat domain"/>
    <property type="match status" value="2"/>
</dbReference>
<keyword evidence="2" id="KW-0802">TPR repeat</keyword>
<organism evidence="5 6">
    <name type="scientific">Uabimicrobium amorphum</name>
    <dbReference type="NCBI Taxonomy" id="2596890"/>
    <lineage>
        <taxon>Bacteria</taxon>
        <taxon>Pseudomonadati</taxon>
        <taxon>Planctomycetota</taxon>
        <taxon>Candidatus Uabimicrobiia</taxon>
        <taxon>Candidatus Uabimicrobiales</taxon>
        <taxon>Candidatus Uabimicrobiaceae</taxon>
        <taxon>Candidatus Uabimicrobium</taxon>
    </lineage>
</organism>
<dbReference type="InterPro" id="IPR018704">
    <property type="entry name" value="SecYEG/CpoB_TPR"/>
</dbReference>
<dbReference type="Pfam" id="PF09976">
    <property type="entry name" value="TPR_21"/>
    <property type="match status" value="1"/>
</dbReference>
<name>A0A5S9IRB7_UABAM</name>
<dbReference type="RefSeq" id="WP_151970739.1">
    <property type="nucleotide sequence ID" value="NZ_AP019860.1"/>
</dbReference>
<dbReference type="SUPFAM" id="SSF48452">
    <property type="entry name" value="TPR-like"/>
    <property type="match status" value="1"/>
</dbReference>
<protein>
    <submittedName>
        <fullName evidence="5">Photosystem I assembly protein Ycf3</fullName>
    </submittedName>
</protein>